<evidence type="ECO:0000256" key="4">
    <source>
        <dbReference type="ARBA" id="ARBA00022741"/>
    </source>
</evidence>
<evidence type="ECO:0000256" key="6">
    <source>
        <dbReference type="ARBA" id="ARBA00023118"/>
    </source>
</evidence>
<dbReference type="RefSeq" id="WP_089814879.1">
    <property type="nucleotide sequence ID" value="NZ_FOZK01000001.1"/>
</dbReference>
<keyword evidence="6" id="KW-0051">Antiviral defense</keyword>
<accession>A0A1I6KPQ8</accession>
<evidence type="ECO:0000256" key="7">
    <source>
        <dbReference type="ARBA" id="ARBA00023136"/>
    </source>
</evidence>
<evidence type="ECO:0000256" key="3">
    <source>
        <dbReference type="ARBA" id="ARBA00022692"/>
    </source>
</evidence>
<dbReference type="EMBL" id="FOZK01000001">
    <property type="protein sequence ID" value="SFR93196.1"/>
    <property type="molecule type" value="Genomic_DNA"/>
</dbReference>
<dbReference type="AlphaFoldDB" id="A0A1I6KPQ8"/>
<feature type="transmembrane region" description="Helical" evidence="8">
    <location>
        <begin position="150"/>
        <end position="169"/>
    </location>
</feature>
<keyword evidence="2" id="KW-1003">Cell membrane</keyword>
<sequence>MAEQDEFDSEIDLLHRYEQMIQTQVETLNGIDDKAAYVARLVGILAGLILTGVSLIASNEGFAIGASNGGALALAALAITSLFVSLVYAIVTYLSSKFEYGPSAGIGDFMSQAQVPEQEYKDVLLRGYSQAIRANRRVVVTNARRFERCLASFASGLLLFFGVGVVLVLLDESWIDLAVVFSSVTIALVFSRYILREEYLTLDRQIPTDD</sequence>
<evidence type="ECO:0000256" key="2">
    <source>
        <dbReference type="ARBA" id="ARBA00022475"/>
    </source>
</evidence>
<evidence type="ECO:0000259" key="9">
    <source>
        <dbReference type="Pfam" id="PF18967"/>
    </source>
</evidence>
<reference evidence="10 11" key="1">
    <citation type="submission" date="2016-10" db="EMBL/GenBank/DDBJ databases">
        <authorList>
            <person name="de Groot N.N."/>
        </authorList>
    </citation>
    <scope>NUCLEOTIDE SEQUENCE [LARGE SCALE GENOMIC DNA]</scope>
    <source>
        <strain evidence="10 11">CGMCC 1.10457</strain>
    </source>
</reference>
<feature type="transmembrane region" description="Helical" evidence="8">
    <location>
        <begin position="37"/>
        <end position="57"/>
    </location>
</feature>
<dbReference type="Proteomes" id="UP000199062">
    <property type="component" value="Unassembled WGS sequence"/>
</dbReference>
<gene>
    <name evidence="10" type="ORF">SAMN05216559_1239</name>
</gene>
<evidence type="ECO:0000256" key="8">
    <source>
        <dbReference type="SAM" id="Phobius"/>
    </source>
</evidence>
<feature type="domain" description="Pycsar effector protein" evidence="9">
    <location>
        <begin position="18"/>
        <end position="167"/>
    </location>
</feature>
<keyword evidence="5 8" id="KW-1133">Transmembrane helix</keyword>
<feature type="transmembrane region" description="Helical" evidence="8">
    <location>
        <begin position="175"/>
        <end position="195"/>
    </location>
</feature>
<proteinExistence type="predicted"/>
<keyword evidence="7 8" id="KW-0472">Membrane</keyword>
<keyword evidence="4" id="KW-0547">Nucleotide-binding</keyword>
<keyword evidence="3 8" id="KW-0812">Transmembrane</keyword>
<dbReference type="InterPro" id="IPR043760">
    <property type="entry name" value="PycTM_dom"/>
</dbReference>
<evidence type="ECO:0000256" key="5">
    <source>
        <dbReference type="ARBA" id="ARBA00022989"/>
    </source>
</evidence>
<keyword evidence="11" id="KW-1185">Reference proteome</keyword>
<name>A0A1I6KPQ8_9EURY</name>
<evidence type="ECO:0000313" key="11">
    <source>
        <dbReference type="Proteomes" id="UP000199062"/>
    </source>
</evidence>
<comment type="subcellular location">
    <subcellularLocation>
        <location evidence="1">Cell membrane</location>
    </subcellularLocation>
</comment>
<evidence type="ECO:0000256" key="1">
    <source>
        <dbReference type="ARBA" id="ARBA00004236"/>
    </source>
</evidence>
<protein>
    <recommendedName>
        <fullName evidence="9">Pycsar effector protein domain-containing protein</fullName>
    </recommendedName>
</protein>
<dbReference type="Pfam" id="PF18967">
    <property type="entry name" value="PycTM"/>
    <property type="match status" value="1"/>
</dbReference>
<organism evidence="10 11">
    <name type="scientific">Halomicrobium zhouii</name>
    <dbReference type="NCBI Taxonomy" id="767519"/>
    <lineage>
        <taxon>Archaea</taxon>
        <taxon>Methanobacteriati</taxon>
        <taxon>Methanobacteriota</taxon>
        <taxon>Stenosarchaea group</taxon>
        <taxon>Halobacteria</taxon>
        <taxon>Halobacteriales</taxon>
        <taxon>Haloarculaceae</taxon>
        <taxon>Halomicrobium</taxon>
    </lineage>
</organism>
<dbReference type="STRING" id="767519.SAMN05216559_1239"/>
<feature type="transmembrane region" description="Helical" evidence="8">
    <location>
        <begin position="69"/>
        <end position="91"/>
    </location>
</feature>
<dbReference type="OrthoDB" id="268533at2157"/>
<evidence type="ECO:0000313" key="10">
    <source>
        <dbReference type="EMBL" id="SFR93196.1"/>
    </source>
</evidence>